<proteinExistence type="predicted"/>
<reference evidence="2" key="2">
    <citation type="submission" date="2023-05" db="EMBL/GenBank/DDBJ databases">
        <authorList>
            <consortium name="Lawrence Berkeley National Laboratory"/>
            <person name="Steindorff A."/>
            <person name="Hensen N."/>
            <person name="Bonometti L."/>
            <person name="Westerberg I."/>
            <person name="Brannstrom I.O."/>
            <person name="Guillou S."/>
            <person name="Cros-Aarteil S."/>
            <person name="Calhoun S."/>
            <person name="Haridas S."/>
            <person name="Kuo A."/>
            <person name="Mondo S."/>
            <person name="Pangilinan J."/>
            <person name="Riley R."/>
            <person name="Labutti K."/>
            <person name="Andreopoulos B."/>
            <person name="Lipzen A."/>
            <person name="Chen C."/>
            <person name="Yanf M."/>
            <person name="Daum C."/>
            <person name="Ng V."/>
            <person name="Clum A."/>
            <person name="Ohm R."/>
            <person name="Martin F."/>
            <person name="Silar P."/>
            <person name="Natvig D."/>
            <person name="Lalanne C."/>
            <person name="Gautier V."/>
            <person name="Ament-Velasquez S.L."/>
            <person name="Kruys A."/>
            <person name="Hutchinson M.I."/>
            <person name="Powell A.J."/>
            <person name="Barry K."/>
            <person name="Miller A.N."/>
            <person name="Grigoriev I.V."/>
            <person name="Debuchy R."/>
            <person name="Gladieux P."/>
            <person name="Thoren M.H."/>
            <person name="Johannesson H."/>
        </authorList>
    </citation>
    <scope>NUCLEOTIDE SEQUENCE</scope>
    <source>
        <strain evidence="2">PSN243</strain>
    </source>
</reference>
<evidence type="ECO:0000313" key="2">
    <source>
        <dbReference type="EMBL" id="KAK4452167.1"/>
    </source>
</evidence>
<keyword evidence="1" id="KW-0732">Signal</keyword>
<dbReference type="EMBL" id="MU865925">
    <property type="protein sequence ID" value="KAK4452167.1"/>
    <property type="molecule type" value="Genomic_DNA"/>
</dbReference>
<dbReference type="Proteomes" id="UP001321760">
    <property type="component" value="Unassembled WGS sequence"/>
</dbReference>
<reference evidence="2" key="1">
    <citation type="journal article" date="2023" name="Mol. Phylogenet. Evol.">
        <title>Genome-scale phylogeny and comparative genomics of the fungal order Sordariales.</title>
        <authorList>
            <person name="Hensen N."/>
            <person name="Bonometti L."/>
            <person name="Westerberg I."/>
            <person name="Brannstrom I.O."/>
            <person name="Guillou S."/>
            <person name="Cros-Aarteil S."/>
            <person name="Calhoun S."/>
            <person name="Haridas S."/>
            <person name="Kuo A."/>
            <person name="Mondo S."/>
            <person name="Pangilinan J."/>
            <person name="Riley R."/>
            <person name="LaButti K."/>
            <person name="Andreopoulos B."/>
            <person name="Lipzen A."/>
            <person name="Chen C."/>
            <person name="Yan M."/>
            <person name="Daum C."/>
            <person name="Ng V."/>
            <person name="Clum A."/>
            <person name="Steindorff A."/>
            <person name="Ohm R.A."/>
            <person name="Martin F."/>
            <person name="Silar P."/>
            <person name="Natvig D.O."/>
            <person name="Lalanne C."/>
            <person name="Gautier V."/>
            <person name="Ament-Velasquez S.L."/>
            <person name="Kruys A."/>
            <person name="Hutchinson M.I."/>
            <person name="Powell A.J."/>
            <person name="Barry K."/>
            <person name="Miller A.N."/>
            <person name="Grigoriev I.V."/>
            <person name="Debuchy R."/>
            <person name="Gladieux P."/>
            <person name="Hiltunen Thoren M."/>
            <person name="Johannesson H."/>
        </authorList>
    </citation>
    <scope>NUCLEOTIDE SEQUENCE</scope>
    <source>
        <strain evidence="2">PSN243</strain>
    </source>
</reference>
<sequence>MTARQSTTAVLCLAALLAARLIPFAEATWIPHHSNVAVRDDPVRGTKEEYALGSGPGYNYVEGSQGRHHEPQDHDVIPIWDLGPSQGAAHPAGGLRVSVSMKAYD</sequence>
<evidence type="ECO:0000313" key="3">
    <source>
        <dbReference type="Proteomes" id="UP001321760"/>
    </source>
</evidence>
<name>A0AAV9GXM1_9PEZI</name>
<gene>
    <name evidence="2" type="ORF">QBC34DRAFT_492590</name>
</gene>
<dbReference type="AlphaFoldDB" id="A0AAV9GXM1"/>
<accession>A0AAV9GXM1</accession>
<feature type="signal peptide" evidence="1">
    <location>
        <begin position="1"/>
        <end position="27"/>
    </location>
</feature>
<protein>
    <submittedName>
        <fullName evidence="2">Uncharacterized protein</fullName>
    </submittedName>
</protein>
<keyword evidence="3" id="KW-1185">Reference proteome</keyword>
<organism evidence="2 3">
    <name type="scientific">Podospora aff. communis PSN243</name>
    <dbReference type="NCBI Taxonomy" id="3040156"/>
    <lineage>
        <taxon>Eukaryota</taxon>
        <taxon>Fungi</taxon>
        <taxon>Dikarya</taxon>
        <taxon>Ascomycota</taxon>
        <taxon>Pezizomycotina</taxon>
        <taxon>Sordariomycetes</taxon>
        <taxon>Sordariomycetidae</taxon>
        <taxon>Sordariales</taxon>
        <taxon>Podosporaceae</taxon>
        <taxon>Podospora</taxon>
    </lineage>
</organism>
<feature type="chain" id="PRO_5043508015" evidence="1">
    <location>
        <begin position="28"/>
        <end position="105"/>
    </location>
</feature>
<evidence type="ECO:0000256" key="1">
    <source>
        <dbReference type="SAM" id="SignalP"/>
    </source>
</evidence>
<comment type="caution">
    <text evidence="2">The sequence shown here is derived from an EMBL/GenBank/DDBJ whole genome shotgun (WGS) entry which is preliminary data.</text>
</comment>